<gene>
    <name evidence="2" type="ORF">PENSUB_2168</name>
</gene>
<protein>
    <submittedName>
        <fullName evidence="2">Uncharacterized protein</fullName>
    </submittedName>
</protein>
<feature type="compositionally biased region" description="Polar residues" evidence="1">
    <location>
        <begin position="243"/>
        <end position="262"/>
    </location>
</feature>
<comment type="caution">
    <text evidence="2">The sequence shown here is derived from an EMBL/GenBank/DDBJ whole genome shotgun (WGS) entry which is preliminary data.</text>
</comment>
<feature type="region of interest" description="Disordered" evidence="1">
    <location>
        <begin position="93"/>
        <end position="129"/>
    </location>
</feature>
<evidence type="ECO:0000256" key="1">
    <source>
        <dbReference type="SAM" id="MobiDB-lite"/>
    </source>
</evidence>
<evidence type="ECO:0000313" key="2">
    <source>
        <dbReference type="EMBL" id="OKP15126.1"/>
    </source>
</evidence>
<accession>A0A1Q5URN7</accession>
<evidence type="ECO:0000313" key="3">
    <source>
        <dbReference type="Proteomes" id="UP000186955"/>
    </source>
</evidence>
<dbReference type="OrthoDB" id="5407653at2759"/>
<organism evidence="2 3">
    <name type="scientific">Penicillium subrubescens</name>
    <dbReference type="NCBI Taxonomy" id="1316194"/>
    <lineage>
        <taxon>Eukaryota</taxon>
        <taxon>Fungi</taxon>
        <taxon>Dikarya</taxon>
        <taxon>Ascomycota</taxon>
        <taxon>Pezizomycotina</taxon>
        <taxon>Eurotiomycetes</taxon>
        <taxon>Eurotiomycetidae</taxon>
        <taxon>Eurotiales</taxon>
        <taxon>Aspergillaceae</taxon>
        <taxon>Penicillium</taxon>
    </lineage>
</organism>
<reference evidence="2 3" key="1">
    <citation type="submission" date="2016-10" db="EMBL/GenBank/DDBJ databases">
        <title>Genome sequence of the ascomycete fungus Penicillium subrubescens.</title>
        <authorList>
            <person name="De Vries R.P."/>
            <person name="Peng M."/>
            <person name="Dilokpimol A."/>
            <person name="Hilden K."/>
            <person name="Makela M.R."/>
            <person name="Grigoriev I."/>
            <person name="Riley R."/>
            <person name="Granchi Z."/>
        </authorList>
    </citation>
    <scope>NUCLEOTIDE SEQUENCE [LARGE SCALE GENOMIC DNA]</scope>
    <source>
        <strain evidence="2 3">CBS 132785</strain>
    </source>
</reference>
<feature type="region of interest" description="Disordered" evidence="1">
    <location>
        <begin position="430"/>
        <end position="455"/>
    </location>
</feature>
<dbReference type="EMBL" id="MNBE01000023">
    <property type="protein sequence ID" value="OKP15126.1"/>
    <property type="molecule type" value="Genomic_DNA"/>
</dbReference>
<proteinExistence type="predicted"/>
<keyword evidence="3" id="KW-1185">Reference proteome</keyword>
<dbReference type="STRING" id="1316194.A0A1Q5URN7"/>
<dbReference type="Proteomes" id="UP000186955">
    <property type="component" value="Unassembled WGS sequence"/>
</dbReference>
<name>A0A1Q5URN7_9EURO</name>
<feature type="region of interest" description="Disordered" evidence="1">
    <location>
        <begin position="1"/>
        <end position="31"/>
    </location>
</feature>
<feature type="region of interest" description="Disordered" evidence="1">
    <location>
        <begin position="198"/>
        <end position="280"/>
    </location>
</feature>
<sequence length="599" mass="66560">MFGWGPGLGIPSASSEPEKERNPPSNPTPLDFPVYNLPDVVPHDADSTLPDLFGLLAAIKRPQDITIDRFKPLNVHLESDVDVRRMFPADQAQSLPPLPWEDESEVPSVAANQNQDQDKDKALPLMSNGVPYPPKDRFEILKNELSLDNEDTFREVARLPPREGRARVRVTQTRKFWTGLEHMAQYWDTSLDNYFERPASPTATTSVDGEGDELMDTDDASADLGEPGPAEPAMDVDEDESAMDTSPPSNGTDNEGSEQASQPMVKRYTGRRVGAGSEMPDEIRDETIRGFVEMIAWPFGCQVTVPTLPPRLTVQSLHFPVRQSFLAARSPRDRTIARSGILEGPVLIAQCRPETGFRSTTDAPGAGIAEVCDLFREVGGMLLAAQERAREGAVELRPGEGRWWTTAPRFGGAPNDGILDDLVRNAGGMPLPDSMLEEGGGKPSSPAEEVESARKRHKFEHPFIASLARRPSAMRKLSSAEKWKILQPGPSLWDKRMRYMQIGKAKESSYDDIYMISSINHHISLLHLRVHKRYLDVLTNGSSAIIPESDSDQPWHVLKLQRTRWYDILDGADRVEALKGVWALFHYQVRPTSASTTLS</sequence>
<dbReference type="AlphaFoldDB" id="A0A1Q5URN7"/>
<feature type="compositionally biased region" description="Acidic residues" evidence="1">
    <location>
        <begin position="209"/>
        <end position="221"/>
    </location>
</feature>